<evidence type="ECO:0000256" key="8">
    <source>
        <dbReference type="RuleBase" id="RU000461"/>
    </source>
</evidence>
<keyword evidence="6 8" id="KW-0408">Iron</keyword>
<keyword evidence="3 8" id="KW-0349">Heme</keyword>
<dbReference type="GO" id="GO:0016125">
    <property type="term" value="P:sterol metabolic process"/>
    <property type="evidence" value="ECO:0007669"/>
    <property type="project" value="TreeGrafter"/>
</dbReference>
<keyword evidence="4 8" id="KW-0479">Metal-binding</keyword>
<reference evidence="9 10" key="1">
    <citation type="submission" date="2016-12" db="EMBL/GenBank/DDBJ databases">
        <title>The draft genome sequence of Actinophytocola sp. 11-183.</title>
        <authorList>
            <person name="Wang W."/>
            <person name="Yuan L."/>
        </authorList>
    </citation>
    <scope>NUCLEOTIDE SEQUENCE [LARGE SCALE GENOMIC DNA]</scope>
    <source>
        <strain evidence="9 10">11-183</strain>
    </source>
</reference>
<comment type="cofactor">
    <cofactor evidence="1">
        <name>heme</name>
        <dbReference type="ChEBI" id="CHEBI:30413"/>
    </cofactor>
</comment>
<dbReference type="InterPro" id="IPR036396">
    <property type="entry name" value="Cyt_P450_sf"/>
</dbReference>
<keyword evidence="10" id="KW-1185">Reference proteome</keyword>
<evidence type="ECO:0000256" key="1">
    <source>
        <dbReference type="ARBA" id="ARBA00001971"/>
    </source>
</evidence>
<dbReference type="InterPro" id="IPR001128">
    <property type="entry name" value="Cyt_P450"/>
</dbReference>
<evidence type="ECO:0000256" key="4">
    <source>
        <dbReference type="ARBA" id="ARBA00022723"/>
    </source>
</evidence>
<dbReference type="PRINTS" id="PR00359">
    <property type="entry name" value="BP450"/>
</dbReference>
<protein>
    <recommendedName>
        <fullName evidence="11">Cytochrome P450</fullName>
    </recommendedName>
</protein>
<sequence length="406" mass="44970">MTRTPHQALLNLPQRFGTVSTLGAGRMRYVFLLGPQANDFVLSNSELFSWGKSFEALMVVNGGTALLLSDGEQHRRRRQVLVPKFAHGEVTGYTDQMRAAADSVIDEWRPGQRLDMSVEIRKMVRRGTIATLFGPRLTADEAWLGALIDRALVVVDRPQPVQSLQRLGMPSWRRAVSARREVAERVVAEVAHRRGCPEEAGDVLSLLLARSDLTETEIIDQVISVTAASYVTSSAAMSWVANALLADREVWRRSADSVPGSGWRYLDGVVSESLRMHPPVALLPRVVVKPFTYQGLRIPPGNRVLISPYVTHRTAELWPDPHRFDPHRWDPEGPAYRKPGRHEYLPFGGGPHRCLGAGFAVAELTVIVEQLLRRTTLTLDAVDARPVGLADMRPRSGPHATVTALA</sequence>
<evidence type="ECO:0008006" key="11">
    <source>
        <dbReference type="Google" id="ProtNLM"/>
    </source>
</evidence>
<dbReference type="InterPro" id="IPR002397">
    <property type="entry name" value="Cyt_P450_B"/>
</dbReference>
<gene>
    <name evidence="9" type="ORF">BU204_17065</name>
</gene>
<keyword evidence="5 8" id="KW-0560">Oxidoreductase</keyword>
<dbReference type="PRINTS" id="PR00385">
    <property type="entry name" value="P450"/>
</dbReference>
<dbReference type="InterPro" id="IPR017972">
    <property type="entry name" value="Cyt_P450_CS"/>
</dbReference>
<accession>A0A1Q8CPW0</accession>
<name>A0A1Q8CPW0_9PSEU</name>
<evidence type="ECO:0000256" key="5">
    <source>
        <dbReference type="ARBA" id="ARBA00023002"/>
    </source>
</evidence>
<evidence type="ECO:0000256" key="2">
    <source>
        <dbReference type="ARBA" id="ARBA00010617"/>
    </source>
</evidence>
<dbReference type="Pfam" id="PF00067">
    <property type="entry name" value="p450"/>
    <property type="match status" value="1"/>
</dbReference>
<evidence type="ECO:0000256" key="3">
    <source>
        <dbReference type="ARBA" id="ARBA00022617"/>
    </source>
</evidence>
<dbReference type="PANTHER" id="PTHR24286">
    <property type="entry name" value="CYTOCHROME P450 26"/>
    <property type="match status" value="1"/>
</dbReference>
<proteinExistence type="inferred from homology"/>
<dbReference type="GO" id="GO:0004497">
    <property type="term" value="F:monooxygenase activity"/>
    <property type="evidence" value="ECO:0007669"/>
    <property type="project" value="UniProtKB-KW"/>
</dbReference>
<dbReference type="SUPFAM" id="SSF48264">
    <property type="entry name" value="Cytochrome P450"/>
    <property type="match status" value="1"/>
</dbReference>
<evidence type="ECO:0000256" key="7">
    <source>
        <dbReference type="ARBA" id="ARBA00023033"/>
    </source>
</evidence>
<dbReference type="PROSITE" id="PS00086">
    <property type="entry name" value="CYTOCHROME_P450"/>
    <property type="match status" value="1"/>
</dbReference>
<dbReference type="Proteomes" id="UP000185596">
    <property type="component" value="Unassembled WGS sequence"/>
</dbReference>
<dbReference type="GO" id="GO:0016705">
    <property type="term" value="F:oxidoreductase activity, acting on paired donors, with incorporation or reduction of molecular oxygen"/>
    <property type="evidence" value="ECO:0007669"/>
    <property type="project" value="InterPro"/>
</dbReference>
<dbReference type="GO" id="GO:0005506">
    <property type="term" value="F:iron ion binding"/>
    <property type="evidence" value="ECO:0007669"/>
    <property type="project" value="InterPro"/>
</dbReference>
<organism evidence="9 10">
    <name type="scientific">Actinophytocola xanthii</name>
    <dbReference type="NCBI Taxonomy" id="1912961"/>
    <lineage>
        <taxon>Bacteria</taxon>
        <taxon>Bacillati</taxon>
        <taxon>Actinomycetota</taxon>
        <taxon>Actinomycetes</taxon>
        <taxon>Pseudonocardiales</taxon>
        <taxon>Pseudonocardiaceae</taxon>
    </lineage>
</organism>
<evidence type="ECO:0000313" key="10">
    <source>
        <dbReference type="Proteomes" id="UP000185596"/>
    </source>
</evidence>
<evidence type="ECO:0000256" key="6">
    <source>
        <dbReference type="ARBA" id="ARBA00023004"/>
    </source>
</evidence>
<dbReference type="GO" id="GO:0020037">
    <property type="term" value="F:heme binding"/>
    <property type="evidence" value="ECO:0007669"/>
    <property type="project" value="InterPro"/>
</dbReference>
<evidence type="ECO:0000313" key="9">
    <source>
        <dbReference type="EMBL" id="OLF16378.1"/>
    </source>
</evidence>
<dbReference type="Gene3D" id="1.10.630.10">
    <property type="entry name" value="Cytochrome P450"/>
    <property type="match status" value="1"/>
</dbReference>
<dbReference type="PANTHER" id="PTHR24286:SF24">
    <property type="entry name" value="LANOSTEROL 14-ALPHA DEMETHYLASE"/>
    <property type="match status" value="1"/>
</dbReference>
<dbReference type="AlphaFoldDB" id="A0A1Q8CPW0"/>
<keyword evidence="7 8" id="KW-0503">Monooxygenase</keyword>
<comment type="caution">
    <text evidence="9">The sequence shown here is derived from an EMBL/GenBank/DDBJ whole genome shotgun (WGS) entry which is preliminary data.</text>
</comment>
<dbReference type="STRING" id="1912961.BU204_17065"/>
<dbReference type="EMBL" id="MSIE01000030">
    <property type="protein sequence ID" value="OLF16378.1"/>
    <property type="molecule type" value="Genomic_DNA"/>
</dbReference>
<comment type="similarity">
    <text evidence="2 8">Belongs to the cytochrome P450 family.</text>
</comment>